<evidence type="ECO:0000313" key="3">
    <source>
        <dbReference type="Proteomes" id="UP000190135"/>
    </source>
</evidence>
<dbReference type="RefSeq" id="WP_078706785.1">
    <property type="nucleotide sequence ID" value="NZ_FUXL01000002.1"/>
</dbReference>
<dbReference type="NCBIfam" id="TIGR02218">
    <property type="entry name" value="phg_TIGR02218"/>
    <property type="match status" value="1"/>
</dbReference>
<dbReference type="InterPro" id="IPR011928">
    <property type="entry name" value="Phage_phiJL001_Gp84"/>
</dbReference>
<dbReference type="EMBL" id="FUXL01000002">
    <property type="protein sequence ID" value="SJZ64925.1"/>
    <property type="molecule type" value="Genomic_DNA"/>
</dbReference>
<organism evidence="2 3">
    <name type="scientific">Consotaella salsifontis</name>
    <dbReference type="NCBI Taxonomy" id="1365950"/>
    <lineage>
        <taxon>Bacteria</taxon>
        <taxon>Pseudomonadati</taxon>
        <taxon>Pseudomonadota</taxon>
        <taxon>Alphaproteobacteria</taxon>
        <taxon>Hyphomicrobiales</taxon>
        <taxon>Aurantimonadaceae</taxon>
        <taxon>Consotaella</taxon>
    </lineage>
</organism>
<gene>
    <name evidence="2" type="ORF">SAMN05428963_10277</name>
</gene>
<keyword evidence="3" id="KW-1185">Reference proteome</keyword>
<name>A0A1T4MDG9_9HYPH</name>
<dbReference type="Pfam" id="PF09356">
    <property type="entry name" value="Phage_BR0599"/>
    <property type="match status" value="1"/>
</dbReference>
<proteinExistence type="predicted"/>
<evidence type="ECO:0000313" key="2">
    <source>
        <dbReference type="EMBL" id="SJZ64925.1"/>
    </source>
</evidence>
<dbReference type="AlphaFoldDB" id="A0A1T4MDG9"/>
<dbReference type="Proteomes" id="UP000190135">
    <property type="component" value="Unassembled WGS sequence"/>
</dbReference>
<accession>A0A1T4MDG9</accession>
<dbReference type="Pfam" id="PF09931">
    <property type="entry name" value="Phage_phiJL001_Gp84_N"/>
    <property type="match status" value="1"/>
</dbReference>
<reference evidence="2 3" key="1">
    <citation type="submission" date="2017-02" db="EMBL/GenBank/DDBJ databases">
        <authorList>
            <person name="Peterson S.W."/>
        </authorList>
    </citation>
    <scope>NUCLEOTIDE SEQUENCE [LARGE SCALE GENOMIC DNA]</scope>
    <source>
        <strain evidence="2 3">USBA 369</strain>
    </source>
</reference>
<evidence type="ECO:0000259" key="1">
    <source>
        <dbReference type="Pfam" id="PF09356"/>
    </source>
</evidence>
<protein>
    <recommendedName>
        <fullName evidence="1">Bacteriophage phiJL001 Gp84 C-terminal domain-containing protein</fullName>
    </recommendedName>
</protein>
<dbReference type="InterPro" id="IPR018964">
    <property type="entry name" value="Phage_phiJL001_Gp84_C"/>
</dbReference>
<dbReference type="OrthoDB" id="1633386at2"/>
<dbReference type="STRING" id="1365950.SAMN05428963_10277"/>
<feature type="domain" description="Bacteriophage phiJL001 Gp84 C-terminal" evidence="1">
    <location>
        <begin position="195"/>
        <end position="278"/>
    </location>
</feature>
<sequence length="297" mass="31556">MRNVPDGLKAHCAGVATTLATCWRLTRKDGAVLGFTDHDEPLSFGGTRFEAATGLSAGDVESEVGFSAGTQEVKGALSSLSIDEADIRAGRYDSARIETYVVNWQKPEDRVLKAVSILGEVKRGGHAFAAELRDITSSLDQPKGRIYRRRCDAAFGDDRCRMDLSAPNLFAVGVVAETKGSWFRLKGLPPLDPANFNHGRLSLTGGAASGLSADIRSFRAGTRTGEAEITVIEALDADVAAGDAVRLFAGCDRSFSTCRDRFANSLNFRGFPHIPGTDAALGIAKKDGVHDGSPVVP</sequence>